<evidence type="ECO:0000256" key="1">
    <source>
        <dbReference type="SAM" id="Phobius"/>
    </source>
</evidence>
<sequence length="147" mass="17184">MLRLSSNTTLFLKLFLPVFWTTVMVGVTLVAWFAPEHYFGGVPLQSLRYGVLFLLLTGVGTFWLAFWPLKRIETDGEFLYVTDYFRTARYNLLQDVEEIRESRFLFLKVCSVRLRGAGIFGRRLRFVASRKQFDTFRREFAGAVKFG</sequence>
<protein>
    <recommendedName>
        <fullName evidence="4">Photosystem I assembly protein Ycf4</fullName>
    </recommendedName>
</protein>
<dbReference type="Proteomes" id="UP000226437">
    <property type="component" value="Unassembled WGS sequence"/>
</dbReference>
<gene>
    <name evidence="2" type="ORF">CGL56_13070</name>
</gene>
<keyword evidence="1" id="KW-0472">Membrane</keyword>
<dbReference type="AlphaFoldDB" id="A0A2G0CDR0"/>
<dbReference type="RefSeq" id="WP_099107012.1">
    <property type="nucleotide sequence ID" value="NZ_JAATJF010000002.1"/>
</dbReference>
<keyword evidence="3" id="KW-1185">Reference proteome</keyword>
<keyword evidence="1" id="KW-0812">Transmembrane</keyword>
<reference evidence="2 3" key="1">
    <citation type="submission" date="2017-10" db="EMBL/GenBank/DDBJ databases">
        <title>The draft genome sequence of Lewinella marina KCTC 32374.</title>
        <authorList>
            <person name="Wang K."/>
        </authorList>
    </citation>
    <scope>NUCLEOTIDE SEQUENCE [LARGE SCALE GENOMIC DNA]</scope>
    <source>
        <strain evidence="2 3">MKG-38</strain>
    </source>
</reference>
<keyword evidence="1" id="KW-1133">Transmembrane helix</keyword>
<evidence type="ECO:0000313" key="2">
    <source>
        <dbReference type="EMBL" id="PHK98114.1"/>
    </source>
</evidence>
<accession>A0A2G0CDR0</accession>
<feature type="transmembrane region" description="Helical" evidence="1">
    <location>
        <begin position="46"/>
        <end position="66"/>
    </location>
</feature>
<name>A0A2G0CDR0_9BACT</name>
<evidence type="ECO:0008006" key="4">
    <source>
        <dbReference type="Google" id="ProtNLM"/>
    </source>
</evidence>
<proteinExistence type="predicted"/>
<organism evidence="2 3">
    <name type="scientific">Neolewinella marina</name>
    <dbReference type="NCBI Taxonomy" id="438751"/>
    <lineage>
        <taxon>Bacteria</taxon>
        <taxon>Pseudomonadati</taxon>
        <taxon>Bacteroidota</taxon>
        <taxon>Saprospiria</taxon>
        <taxon>Saprospirales</taxon>
        <taxon>Lewinellaceae</taxon>
        <taxon>Neolewinella</taxon>
    </lineage>
</organism>
<dbReference type="EMBL" id="PDLO01000005">
    <property type="protein sequence ID" value="PHK98114.1"/>
    <property type="molecule type" value="Genomic_DNA"/>
</dbReference>
<feature type="transmembrane region" description="Helical" evidence="1">
    <location>
        <begin position="12"/>
        <end position="34"/>
    </location>
</feature>
<dbReference type="OrthoDB" id="1493505at2"/>
<comment type="caution">
    <text evidence="2">The sequence shown here is derived from an EMBL/GenBank/DDBJ whole genome shotgun (WGS) entry which is preliminary data.</text>
</comment>
<evidence type="ECO:0000313" key="3">
    <source>
        <dbReference type="Proteomes" id="UP000226437"/>
    </source>
</evidence>